<dbReference type="InterPro" id="IPR036259">
    <property type="entry name" value="MFS_trans_sf"/>
</dbReference>
<dbReference type="PANTHER" id="PTHR23539">
    <property type="entry name" value="MFS TRANSPORTER"/>
    <property type="match status" value="1"/>
</dbReference>
<dbReference type="Proteomes" id="UP000011086">
    <property type="component" value="Unassembled WGS sequence"/>
</dbReference>
<evidence type="ECO:0000256" key="1">
    <source>
        <dbReference type="ARBA" id="ARBA00004141"/>
    </source>
</evidence>
<protein>
    <submittedName>
        <fullName evidence="4">MFS transporter</fullName>
    </submittedName>
</protein>
<feature type="region of interest" description="Disordered" evidence="2">
    <location>
        <begin position="301"/>
        <end position="329"/>
    </location>
</feature>
<dbReference type="InterPro" id="IPR011701">
    <property type="entry name" value="MFS"/>
</dbReference>
<dbReference type="GO" id="GO:0016020">
    <property type="term" value="C:membrane"/>
    <property type="evidence" value="ECO:0007669"/>
    <property type="project" value="UniProtKB-SubCell"/>
</dbReference>
<dbReference type="EMBL" id="JH793436">
    <property type="protein sequence ID" value="ELQ41588.1"/>
    <property type="molecule type" value="Genomic_DNA"/>
</dbReference>
<reference evidence="4" key="1">
    <citation type="journal article" date="2012" name="PLoS Genet.">
        <title>Comparative analysis of the genomes of two field isolates of the rice blast fungus Magnaporthe oryzae.</title>
        <authorList>
            <person name="Xue M."/>
            <person name="Yang J."/>
            <person name="Li Z."/>
            <person name="Hu S."/>
            <person name="Yao N."/>
            <person name="Dean R.A."/>
            <person name="Zhao W."/>
            <person name="Shen M."/>
            <person name="Zhang H."/>
            <person name="Li C."/>
            <person name="Liu L."/>
            <person name="Cao L."/>
            <person name="Xu X."/>
            <person name="Xing Y."/>
            <person name="Hsiang T."/>
            <person name="Zhang Z."/>
            <person name="Xu J.R."/>
            <person name="Peng Y.L."/>
        </authorList>
    </citation>
    <scope>NUCLEOTIDE SEQUENCE</scope>
    <source>
        <strain evidence="4">Y34</strain>
    </source>
</reference>
<dbReference type="PANTHER" id="PTHR23539:SF1">
    <property type="entry name" value="MAJOR FACILITATOR SUPERFAMILY (MFS) PROFILE DOMAIN-CONTAINING PROTEIN"/>
    <property type="match status" value="1"/>
</dbReference>
<evidence type="ECO:0000256" key="3">
    <source>
        <dbReference type="SAM" id="Phobius"/>
    </source>
</evidence>
<accession>A0AA97PP58</accession>
<feature type="transmembrane region" description="Helical" evidence="3">
    <location>
        <begin position="413"/>
        <end position="435"/>
    </location>
</feature>
<proteinExistence type="predicted"/>
<gene>
    <name evidence="4" type="ORF">OOU_Y34scaffold00267g25</name>
</gene>
<dbReference type="SUPFAM" id="SSF103473">
    <property type="entry name" value="MFS general substrate transporter"/>
    <property type="match status" value="1"/>
</dbReference>
<dbReference type="GO" id="GO:0022857">
    <property type="term" value="F:transmembrane transporter activity"/>
    <property type="evidence" value="ECO:0007669"/>
    <property type="project" value="InterPro"/>
</dbReference>
<dbReference type="Gene3D" id="1.20.1250.20">
    <property type="entry name" value="MFS general substrate transporter like domains"/>
    <property type="match status" value="2"/>
</dbReference>
<feature type="transmembrane region" description="Helical" evidence="3">
    <location>
        <begin position="201"/>
        <end position="225"/>
    </location>
</feature>
<feature type="transmembrane region" description="Helical" evidence="3">
    <location>
        <begin position="505"/>
        <end position="525"/>
    </location>
</feature>
<dbReference type="AlphaFoldDB" id="A0AA97PP58"/>
<dbReference type="Pfam" id="PF07690">
    <property type="entry name" value="MFS_1"/>
    <property type="match status" value="1"/>
</dbReference>
<feature type="transmembrane region" description="Helical" evidence="3">
    <location>
        <begin position="141"/>
        <end position="165"/>
    </location>
</feature>
<feature type="transmembrane region" description="Helical" evidence="3">
    <location>
        <begin position="112"/>
        <end position="135"/>
    </location>
</feature>
<feature type="transmembrane region" description="Helical" evidence="3">
    <location>
        <begin position="381"/>
        <end position="401"/>
    </location>
</feature>
<feature type="transmembrane region" description="Helical" evidence="3">
    <location>
        <begin position="246"/>
        <end position="263"/>
    </location>
</feature>
<feature type="transmembrane region" description="Helical" evidence="3">
    <location>
        <begin position="347"/>
        <end position="369"/>
    </location>
</feature>
<keyword evidence="3" id="KW-1133">Transmembrane helix</keyword>
<comment type="subcellular location">
    <subcellularLocation>
        <location evidence="1">Membrane</location>
        <topology evidence="1">Multi-pass membrane protein</topology>
    </subcellularLocation>
</comment>
<evidence type="ECO:0000256" key="2">
    <source>
        <dbReference type="SAM" id="MobiDB-lite"/>
    </source>
</evidence>
<keyword evidence="3" id="KW-0812">Transmembrane</keyword>
<sequence>MVFDFVAGLRTHFGAKACTVVALSTYPYALRAVPVYMDVVCTSYGCHFRLAVSTEGPTSELDYPTATQDCITPTATTTINSDPATNLITAPELQSSSTPPDVSDRRTKRATWAILFLSFFIADVSAGLGPFLGVFLQEHGWGPGLIGTVSTTGGVVAMLLTAPMGALIDATTYKRSLAAASTIICMGANVLIFLSPSATELVFVAQIIVAAAGVALMPVMVALTLGVARQKGFHTLNGRVQAVNHAGNMAEAGLGAILGSRFGMGAVFYLSWAFGLVTLVSIALIPAGAVDHQAARGLEKTNAGRGGQAAATDQQDHQSQPQTHPHPQELGEEHAKAWKMLIQCKELLVLGAALLAFHLGNAAVLPLYGQAVVAAHKAEPASFTGVTVVVAQGTMVIMSLAASRLAVLHGVGYWPIILVSFCSLPVRTVLAGTFIESWGVWPVQVLDGIGAGLQSVATPGSVAQVLSHSGRVNVGLGAVMTCQGVGASLSPVLAGWIAQEKGYNISLYVMGVFPMVSIALWVGFIKILRKPNLQSEQESE</sequence>
<name>A0AA97PP58_PYRO3</name>
<organism evidence="4">
    <name type="scientific">Pyricularia oryzae (strain Y34)</name>
    <name type="common">Rice blast fungus</name>
    <name type="synonym">Magnaporthe oryzae</name>
    <dbReference type="NCBI Taxonomy" id="1143189"/>
    <lineage>
        <taxon>Eukaryota</taxon>
        <taxon>Fungi</taxon>
        <taxon>Dikarya</taxon>
        <taxon>Ascomycota</taxon>
        <taxon>Pezizomycotina</taxon>
        <taxon>Sordariomycetes</taxon>
        <taxon>Sordariomycetidae</taxon>
        <taxon>Magnaporthales</taxon>
        <taxon>Pyriculariaceae</taxon>
        <taxon>Pyricularia</taxon>
    </lineage>
</organism>
<keyword evidence="3" id="KW-0472">Membrane</keyword>
<evidence type="ECO:0000313" key="4">
    <source>
        <dbReference type="EMBL" id="ELQ41588.1"/>
    </source>
</evidence>
<feature type="transmembrane region" description="Helical" evidence="3">
    <location>
        <begin position="177"/>
        <end position="195"/>
    </location>
</feature>
<feature type="transmembrane region" description="Helical" evidence="3">
    <location>
        <begin position="269"/>
        <end position="290"/>
    </location>
</feature>